<sequence>MCNLCLSYIHDILEFPVPVDHDCYHSFKKITITPEIVNEFYRIHLKHCGMTPNYRVSAHLIILLVEAGVVRGSLHPMTLARVWFNLKFYAIKCIHGIHKEHSGGFDPIAAGALVRV</sequence>
<dbReference type="EMBL" id="MN740319">
    <property type="protein sequence ID" value="QHT99989.1"/>
    <property type="molecule type" value="Genomic_DNA"/>
</dbReference>
<accession>A0A6C0J560</accession>
<evidence type="ECO:0000313" key="1">
    <source>
        <dbReference type="EMBL" id="QHT99989.1"/>
    </source>
</evidence>
<reference evidence="1" key="1">
    <citation type="journal article" date="2020" name="Nature">
        <title>Giant virus diversity and host interactions through global metagenomics.</title>
        <authorList>
            <person name="Schulz F."/>
            <person name="Roux S."/>
            <person name="Paez-Espino D."/>
            <person name="Jungbluth S."/>
            <person name="Walsh D.A."/>
            <person name="Denef V.J."/>
            <person name="McMahon K.D."/>
            <person name="Konstantinidis K.T."/>
            <person name="Eloe-Fadrosh E.A."/>
            <person name="Kyrpides N.C."/>
            <person name="Woyke T."/>
        </authorList>
    </citation>
    <scope>NUCLEOTIDE SEQUENCE</scope>
    <source>
        <strain evidence="1">GVMAG-M-3300025778-1</strain>
    </source>
</reference>
<proteinExistence type="predicted"/>
<organism evidence="1">
    <name type="scientific">viral metagenome</name>
    <dbReference type="NCBI Taxonomy" id="1070528"/>
    <lineage>
        <taxon>unclassified sequences</taxon>
        <taxon>metagenomes</taxon>
        <taxon>organismal metagenomes</taxon>
    </lineage>
</organism>
<name>A0A6C0J560_9ZZZZ</name>
<dbReference type="AlphaFoldDB" id="A0A6C0J560"/>
<protein>
    <submittedName>
        <fullName evidence="1">Uncharacterized protein</fullName>
    </submittedName>
</protein>